<dbReference type="Proteomes" id="UP000283269">
    <property type="component" value="Unassembled WGS sequence"/>
</dbReference>
<name>A0A409W5P0_PSICY</name>
<proteinExistence type="predicted"/>
<comment type="caution">
    <text evidence="1">The sequence shown here is derived from an EMBL/GenBank/DDBJ whole genome shotgun (WGS) entry which is preliminary data.</text>
</comment>
<protein>
    <submittedName>
        <fullName evidence="1">Uncharacterized protein</fullName>
    </submittedName>
</protein>
<accession>A0A409W5P0</accession>
<keyword evidence="2" id="KW-1185">Reference proteome</keyword>
<evidence type="ECO:0000313" key="2">
    <source>
        <dbReference type="Proteomes" id="UP000283269"/>
    </source>
</evidence>
<gene>
    <name evidence="1" type="ORF">CVT25_015155</name>
</gene>
<organism evidence="1 2">
    <name type="scientific">Psilocybe cyanescens</name>
    <dbReference type="NCBI Taxonomy" id="93625"/>
    <lineage>
        <taxon>Eukaryota</taxon>
        <taxon>Fungi</taxon>
        <taxon>Dikarya</taxon>
        <taxon>Basidiomycota</taxon>
        <taxon>Agaricomycotina</taxon>
        <taxon>Agaricomycetes</taxon>
        <taxon>Agaricomycetidae</taxon>
        <taxon>Agaricales</taxon>
        <taxon>Agaricineae</taxon>
        <taxon>Strophariaceae</taxon>
        <taxon>Psilocybe</taxon>
    </lineage>
</organism>
<dbReference type="AlphaFoldDB" id="A0A409W5P0"/>
<dbReference type="InParanoid" id="A0A409W5P0"/>
<reference evidence="1 2" key="1">
    <citation type="journal article" date="2018" name="Evol. Lett.">
        <title>Horizontal gene cluster transfer increased hallucinogenic mushroom diversity.</title>
        <authorList>
            <person name="Reynolds H.T."/>
            <person name="Vijayakumar V."/>
            <person name="Gluck-Thaler E."/>
            <person name="Korotkin H.B."/>
            <person name="Matheny P.B."/>
            <person name="Slot J.C."/>
        </authorList>
    </citation>
    <scope>NUCLEOTIDE SEQUENCE [LARGE SCALE GENOMIC DNA]</scope>
    <source>
        <strain evidence="1 2">2631</strain>
    </source>
</reference>
<evidence type="ECO:0000313" key="1">
    <source>
        <dbReference type="EMBL" id="PPQ73821.1"/>
    </source>
</evidence>
<dbReference type="EMBL" id="NHYD01003738">
    <property type="protein sequence ID" value="PPQ73821.1"/>
    <property type="molecule type" value="Genomic_DNA"/>
</dbReference>
<sequence length="108" mass="12882">MKSLPVAILLDISSRVSFRRIAHSANNASITTFFSRVTLASLRRSRDRFHRRFYQWRSNIDIWIWTSERRRLRTELTFPPERFDIDCDSLMIDEAEDEDLSLKRCTNG</sequence>